<keyword evidence="2" id="KW-1185">Reference proteome</keyword>
<reference evidence="1" key="1">
    <citation type="submission" date="2022-10" db="EMBL/GenBank/DDBJ databases">
        <title>Tapping the CABI collections for fungal endophytes: first genome assemblies for Collariella, Neodidymelliopsis, Ascochyta clinopodiicola, Didymella pomorum, Didymosphaeria variabile, Neocosmospora piperis and Neocucurbitaria cava.</title>
        <authorList>
            <person name="Hill R."/>
        </authorList>
    </citation>
    <scope>NUCLEOTIDE SEQUENCE</scope>
    <source>
        <strain evidence="1">IMI 360193</strain>
    </source>
</reference>
<dbReference type="Proteomes" id="UP001140562">
    <property type="component" value="Unassembled WGS sequence"/>
</dbReference>
<sequence length="298" mass="34181">MTRKASHVEFLNLPVSIREKIYGYLLLPHLEEDVTTINYTLDWPHLENPSNTTFAGPTQIDLCTCSCDVARDDNGEDASDSTEELVEHLDTVQRQHEPHVYTRHQCSGPEVQFKAPHEGLWVLDAAHGQFNILRPATAGELADRPSAALLRTCRQVHDEALPYLYRDRDFFFLTGPCPRGRYQAYATLRWLQQLSLEARGNVEIISLLVQPYEEDCNIAEVEDAWAELGEYVRDHLPRFKWLCLDVWDQEVYYAANVFHELFDKQGVGIVVRQPQQGDGVEVFIARESFLASFEDEAE</sequence>
<dbReference type="AlphaFoldDB" id="A0A9W8X4Q0"/>
<organism evidence="1 2">
    <name type="scientific">Didymella glomerata</name>
    <dbReference type="NCBI Taxonomy" id="749621"/>
    <lineage>
        <taxon>Eukaryota</taxon>
        <taxon>Fungi</taxon>
        <taxon>Dikarya</taxon>
        <taxon>Ascomycota</taxon>
        <taxon>Pezizomycotina</taxon>
        <taxon>Dothideomycetes</taxon>
        <taxon>Pleosporomycetidae</taxon>
        <taxon>Pleosporales</taxon>
        <taxon>Pleosporineae</taxon>
        <taxon>Didymellaceae</taxon>
        <taxon>Didymella</taxon>
    </lineage>
</organism>
<comment type="caution">
    <text evidence="1">The sequence shown here is derived from an EMBL/GenBank/DDBJ whole genome shotgun (WGS) entry which is preliminary data.</text>
</comment>
<dbReference type="OrthoDB" id="3750348at2759"/>
<evidence type="ECO:0000313" key="2">
    <source>
        <dbReference type="Proteomes" id="UP001140562"/>
    </source>
</evidence>
<proteinExistence type="predicted"/>
<name>A0A9W8X4Q0_9PLEO</name>
<accession>A0A9W8X4Q0</accession>
<dbReference type="EMBL" id="JAPEUV010000013">
    <property type="protein sequence ID" value="KAJ4341033.1"/>
    <property type="molecule type" value="Genomic_DNA"/>
</dbReference>
<evidence type="ECO:0000313" key="1">
    <source>
        <dbReference type="EMBL" id="KAJ4341033.1"/>
    </source>
</evidence>
<protein>
    <submittedName>
        <fullName evidence="1">Uncharacterized protein</fullName>
    </submittedName>
</protein>
<gene>
    <name evidence="1" type="ORF">N0V87_002072</name>
</gene>